<proteinExistence type="predicted"/>
<evidence type="ECO:0000313" key="1">
    <source>
        <dbReference type="EMBL" id="DAE15048.1"/>
    </source>
</evidence>
<dbReference type="EMBL" id="BK015598">
    <property type="protein sequence ID" value="DAE15048.1"/>
    <property type="molecule type" value="Genomic_DNA"/>
</dbReference>
<protein>
    <submittedName>
        <fullName evidence="1">Pre-mRNA-splicing factor 8, Pre-mRNA-splicing factor-mRNA splicing, spliceosome, post-catalytic, P</fullName>
    </submittedName>
</protein>
<accession>A0A8S5Q7M3</accession>
<organism evidence="1">
    <name type="scientific">Siphoviridae sp. cty3u30</name>
    <dbReference type="NCBI Taxonomy" id="2825744"/>
    <lineage>
        <taxon>Viruses</taxon>
        <taxon>Duplodnaviria</taxon>
        <taxon>Heunggongvirae</taxon>
        <taxon>Uroviricota</taxon>
        <taxon>Caudoviricetes</taxon>
    </lineage>
</organism>
<name>A0A8S5Q7M3_9CAUD</name>
<reference evidence="1" key="1">
    <citation type="journal article" date="2021" name="Proc. Natl. Acad. Sci. U.S.A.">
        <title>A Catalog of Tens of Thousands of Viruses from Human Metagenomes Reveals Hidden Associations with Chronic Diseases.</title>
        <authorList>
            <person name="Tisza M.J."/>
            <person name="Buck C.B."/>
        </authorList>
    </citation>
    <scope>NUCLEOTIDE SEQUENCE</scope>
    <source>
        <strain evidence="1">Cty3u30</strain>
    </source>
</reference>
<sequence length="55" mass="6262">MDTDKIRQHIDSAYRLISTIYVRDSAVKVMAMAMQHLEEASAALQDEHKEDADGR</sequence>